<proteinExistence type="predicted"/>
<organism evidence="2 3">
    <name type="scientific">Stentor coeruleus</name>
    <dbReference type="NCBI Taxonomy" id="5963"/>
    <lineage>
        <taxon>Eukaryota</taxon>
        <taxon>Sar</taxon>
        <taxon>Alveolata</taxon>
        <taxon>Ciliophora</taxon>
        <taxon>Postciliodesmatophora</taxon>
        <taxon>Heterotrichea</taxon>
        <taxon>Heterotrichida</taxon>
        <taxon>Stentoridae</taxon>
        <taxon>Stentor</taxon>
    </lineage>
</organism>
<keyword evidence="1" id="KW-0812">Transmembrane</keyword>
<dbReference type="GO" id="GO:0005868">
    <property type="term" value="C:cytoplasmic dynein complex"/>
    <property type="evidence" value="ECO:0007669"/>
    <property type="project" value="TreeGrafter"/>
</dbReference>
<reference evidence="2 3" key="1">
    <citation type="submission" date="2016-11" db="EMBL/GenBank/DDBJ databases">
        <title>The macronuclear genome of Stentor coeruleus: a giant cell with tiny introns.</title>
        <authorList>
            <person name="Slabodnick M."/>
            <person name="Ruby J.G."/>
            <person name="Reiff S.B."/>
            <person name="Swart E.C."/>
            <person name="Gosai S."/>
            <person name="Prabakaran S."/>
            <person name="Witkowska E."/>
            <person name="Larue G.E."/>
            <person name="Fisher S."/>
            <person name="Freeman R.M."/>
            <person name="Gunawardena J."/>
            <person name="Chu W."/>
            <person name="Stover N.A."/>
            <person name="Gregory B.D."/>
            <person name="Nowacki M."/>
            <person name="Derisi J."/>
            <person name="Roy S.W."/>
            <person name="Marshall W.F."/>
            <person name="Sood P."/>
        </authorList>
    </citation>
    <scope>NUCLEOTIDE SEQUENCE [LARGE SCALE GENOMIC DNA]</scope>
    <source>
        <strain evidence="2">WM001</strain>
    </source>
</reference>
<keyword evidence="1" id="KW-0472">Membrane</keyword>
<dbReference type="PANTHER" id="PTHR21255">
    <property type="entry name" value="T-COMPLEX-ASSOCIATED-TESTIS-EXPRESSED 1/ DYNEIN LIGHT CHAIN"/>
    <property type="match status" value="1"/>
</dbReference>
<protein>
    <recommendedName>
        <fullName evidence="4">Dynein light chain</fullName>
    </recommendedName>
</protein>
<dbReference type="InterPro" id="IPR005334">
    <property type="entry name" value="Tctex-1-like"/>
</dbReference>
<evidence type="ECO:0008006" key="4">
    <source>
        <dbReference type="Google" id="ProtNLM"/>
    </source>
</evidence>
<dbReference type="GO" id="GO:0005737">
    <property type="term" value="C:cytoplasm"/>
    <property type="evidence" value="ECO:0007669"/>
    <property type="project" value="TreeGrafter"/>
</dbReference>
<dbReference type="EMBL" id="MPUH01000414">
    <property type="protein sequence ID" value="OMJ80668.1"/>
    <property type="molecule type" value="Genomic_DNA"/>
</dbReference>
<dbReference type="CDD" id="cd21459">
    <property type="entry name" value="DLC-like_TCTEX1D2"/>
    <property type="match status" value="1"/>
</dbReference>
<dbReference type="Pfam" id="PF03645">
    <property type="entry name" value="Tctex-1"/>
    <property type="match status" value="1"/>
</dbReference>
<evidence type="ECO:0000313" key="3">
    <source>
        <dbReference type="Proteomes" id="UP000187209"/>
    </source>
</evidence>
<dbReference type="Gene3D" id="3.30.1140.40">
    <property type="entry name" value="Tctex-1"/>
    <property type="match status" value="1"/>
</dbReference>
<dbReference type="InterPro" id="IPR038586">
    <property type="entry name" value="Tctex-1-like_sf"/>
</dbReference>
<dbReference type="GO" id="GO:0045505">
    <property type="term" value="F:dynein intermediate chain binding"/>
    <property type="evidence" value="ECO:0007669"/>
    <property type="project" value="TreeGrafter"/>
</dbReference>
<keyword evidence="3" id="KW-1185">Reference proteome</keyword>
<comment type="caution">
    <text evidence="2">The sequence shown here is derived from an EMBL/GenBank/DDBJ whole genome shotgun (WGS) entry which is preliminary data.</text>
</comment>
<name>A0A1R2BV44_9CILI</name>
<dbReference type="GO" id="GO:0007018">
    <property type="term" value="P:microtubule-based movement"/>
    <property type="evidence" value="ECO:0007669"/>
    <property type="project" value="TreeGrafter"/>
</dbReference>
<evidence type="ECO:0000313" key="2">
    <source>
        <dbReference type="EMBL" id="OMJ80668.1"/>
    </source>
</evidence>
<dbReference type="PANTHER" id="PTHR21255:SF7">
    <property type="entry name" value="DYNEIN LIGHT CHAIN TCTEX-TYPE PROTEIN 2B"/>
    <property type="match status" value="1"/>
</dbReference>
<feature type="transmembrane region" description="Helical" evidence="1">
    <location>
        <begin position="104"/>
        <end position="125"/>
    </location>
</feature>
<evidence type="ECO:0000256" key="1">
    <source>
        <dbReference type="SAM" id="Phobius"/>
    </source>
</evidence>
<accession>A0A1R2BV44</accession>
<dbReference type="OrthoDB" id="10248487at2759"/>
<sequence length="126" mass="14242">MAVPAEYGMTSTHRMEPKDDEKFYPSVVKKIINDILNEKLTGVTYDDKVAQSLALEISNLVKIKCKSLKMPRYKIIVQTFIGENLNQGMRVASKSLWNPKIDNYASCSFMSGSLFAVVIVFGSYYE</sequence>
<keyword evidence="1" id="KW-1133">Transmembrane helix</keyword>
<dbReference type="AlphaFoldDB" id="A0A1R2BV44"/>
<dbReference type="Proteomes" id="UP000187209">
    <property type="component" value="Unassembled WGS sequence"/>
</dbReference>
<gene>
    <name evidence="2" type="ORF">SteCoe_19048</name>
</gene>